<gene>
    <name evidence="2" type="ORF">LCGC14_1572190</name>
</gene>
<feature type="transmembrane region" description="Helical" evidence="1">
    <location>
        <begin position="102"/>
        <end position="119"/>
    </location>
</feature>
<dbReference type="AlphaFoldDB" id="A0A0F9L0I2"/>
<protein>
    <submittedName>
        <fullName evidence="2">Uncharacterized protein</fullName>
    </submittedName>
</protein>
<accession>A0A0F9L0I2</accession>
<keyword evidence="1" id="KW-0472">Membrane</keyword>
<keyword evidence="1" id="KW-1133">Transmembrane helix</keyword>
<evidence type="ECO:0000313" key="2">
    <source>
        <dbReference type="EMBL" id="KKM27693.1"/>
    </source>
</evidence>
<keyword evidence="1" id="KW-0812">Transmembrane</keyword>
<organism evidence="2">
    <name type="scientific">marine sediment metagenome</name>
    <dbReference type="NCBI Taxonomy" id="412755"/>
    <lineage>
        <taxon>unclassified sequences</taxon>
        <taxon>metagenomes</taxon>
        <taxon>ecological metagenomes</taxon>
    </lineage>
</organism>
<feature type="transmembrane region" description="Helical" evidence="1">
    <location>
        <begin position="21"/>
        <end position="42"/>
    </location>
</feature>
<evidence type="ECO:0000256" key="1">
    <source>
        <dbReference type="SAM" id="Phobius"/>
    </source>
</evidence>
<comment type="caution">
    <text evidence="2">The sequence shown here is derived from an EMBL/GenBank/DDBJ whole genome shotgun (WGS) entry which is preliminary data.</text>
</comment>
<feature type="transmembrane region" description="Helical" evidence="1">
    <location>
        <begin position="70"/>
        <end position="90"/>
    </location>
</feature>
<feature type="transmembrane region" description="Helical" evidence="1">
    <location>
        <begin position="146"/>
        <end position="170"/>
    </location>
</feature>
<reference evidence="2" key="1">
    <citation type="journal article" date="2015" name="Nature">
        <title>Complex archaea that bridge the gap between prokaryotes and eukaryotes.</title>
        <authorList>
            <person name="Spang A."/>
            <person name="Saw J.H."/>
            <person name="Jorgensen S.L."/>
            <person name="Zaremba-Niedzwiedzka K."/>
            <person name="Martijn J."/>
            <person name="Lind A.E."/>
            <person name="van Eijk R."/>
            <person name="Schleper C."/>
            <person name="Guy L."/>
            <person name="Ettema T.J."/>
        </authorList>
    </citation>
    <scope>NUCLEOTIDE SEQUENCE</scope>
</reference>
<sequence length="176" mass="20100">MNEPVKENNAIIKRWFKIWRLIFAIVSPFVFLLHMTALFEAYEKFTRVEYELGSIVGGQSVVAFTRGVSLSNIVIIIIFSYASAALIYAFARIKGFDVKKSVVHALLGLIPLINIYIYFELLIKKPLLSLVERKLVLNFSSQEYKISLFGSTAILAVAMFFMLQIIRYILKFGLFG</sequence>
<proteinExistence type="predicted"/>
<name>A0A0F9L0I2_9ZZZZ</name>
<dbReference type="EMBL" id="LAZR01012273">
    <property type="protein sequence ID" value="KKM27693.1"/>
    <property type="molecule type" value="Genomic_DNA"/>
</dbReference>